<feature type="transmembrane region" description="Helical" evidence="5">
    <location>
        <begin position="270"/>
        <end position="293"/>
    </location>
</feature>
<evidence type="ECO:0000256" key="5">
    <source>
        <dbReference type="SAM" id="Phobius"/>
    </source>
</evidence>
<keyword evidence="3 5" id="KW-1133">Transmembrane helix</keyword>
<keyword evidence="4 5" id="KW-0472">Membrane</keyword>
<dbReference type="OrthoDB" id="306876at2759"/>
<feature type="transmembrane region" description="Helical" evidence="5">
    <location>
        <begin position="139"/>
        <end position="157"/>
    </location>
</feature>
<feature type="transmembrane region" description="Helical" evidence="5">
    <location>
        <begin position="88"/>
        <end position="108"/>
    </location>
</feature>
<reference evidence="7" key="1">
    <citation type="submission" date="2021-10" db="EMBL/GenBank/DDBJ databases">
        <title>Tropical sea cucumber genome reveals ecological adaptation and Cuvierian tubules defense mechanism.</title>
        <authorList>
            <person name="Chen T."/>
        </authorList>
    </citation>
    <scope>NUCLEOTIDE SEQUENCE</scope>
    <source>
        <strain evidence="7">Nanhai2018</strain>
        <tissue evidence="7">Muscle</tissue>
    </source>
</reference>
<feature type="transmembrane region" description="Helical" evidence="5">
    <location>
        <begin position="21"/>
        <end position="39"/>
    </location>
</feature>
<dbReference type="Pfam" id="PF00892">
    <property type="entry name" value="EamA"/>
    <property type="match status" value="1"/>
</dbReference>
<dbReference type="PANTHER" id="PTHR22911">
    <property type="entry name" value="ACYL-MALONYL CONDENSING ENZYME-RELATED"/>
    <property type="match status" value="1"/>
</dbReference>
<dbReference type="SUPFAM" id="SSF103481">
    <property type="entry name" value="Multidrug resistance efflux transporter EmrE"/>
    <property type="match status" value="2"/>
</dbReference>
<evidence type="ECO:0000313" key="8">
    <source>
        <dbReference type="Proteomes" id="UP001152320"/>
    </source>
</evidence>
<keyword evidence="2 5" id="KW-0812">Transmembrane</keyword>
<feature type="domain" description="EamA" evidence="6">
    <location>
        <begin position="24"/>
        <end position="156"/>
    </location>
</feature>
<proteinExistence type="predicted"/>
<feature type="transmembrane region" description="Helical" evidence="5">
    <location>
        <begin position="114"/>
        <end position="132"/>
    </location>
</feature>
<evidence type="ECO:0000256" key="4">
    <source>
        <dbReference type="ARBA" id="ARBA00023136"/>
    </source>
</evidence>
<evidence type="ECO:0000256" key="2">
    <source>
        <dbReference type="ARBA" id="ARBA00022692"/>
    </source>
</evidence>
<name>A0A9Q1HB20_HOLLE</name>
<dbReference type="PANTHER" id="PTHR22911:SF6">
    <property type="entry name" value="SOLUTE CARRIER FAMILY 35 MEMBER G1"/>
    <property type="match status" value="1"/>
</dbReference>
<evidence type="ECO:0000256" key="1">
    <source>
        <dbReference type="ARBA" id="ARBA00004141"/>
    </source>
</evidence>
<dbReference type="InterPro" id="IPR037185">
    <property type="entry name" value="EmrE-like"/>
</dbReference>
<sequence length="322" mass="35052">MSGKEDTGCYEKEGLLPKPRQAALGLMYLVLVTLTNLIADAISKILVDHVSVFLVAMMRGFVMLVLVLPVMIYYSISLKDSANQWKLLSLRGVMSALSALARVAALNFAPLGDVSAITASTPILTALWSWLILGEGITLLEISFAGISLIGICLIAQPPDLFSQSSSNSIRNTLVIGVGTATLGSIFASLAVVLNRKLSKCDIYISPLVQVFYYSFISTTINIVAFGMTFSMDYSSEFPTTTQWLFLIAIGFLSLLKQLFLIGALRQEKAIYVTTFTYSVSIILAYTVQYLYFQESPTILSITGASLCIMGTVGFVFVKLQD</sequence>
<dbReference type="EMBL" id="JAIZAY010000007">
    <property type="protein sequence ID" value="KAJ8038776.1"/>
    <property type="molecule type" value="Genomic_DNA"/>
</dbReference>
<dbReference type="AlphaFoldDB" id="A0A9Q1HB20"/>
<organism evidence="7 8">
    <name type="scientific">Holothuria leucospilota</name>
    <name type="common">Black long sea cucumber</name>
    <name type="synonym">Mertensiothuria leucospilota</name>
    <dbReference type="NCBI Taxonomy" id="206669"/>
    <lineage>
        <taxon>Eukaryota</taxon>
        <taxon>Metazoa</taxon>
        <taxon>Echinodermata</taxon>
        <taxon>Eleutherozoa</taxon>
        <taxon>Echinozoa</taxon>
        <taxon>Holothuroidea</taxon>
        <taxon>Aspidochirotacea</taxon>
        <taxon>Aspidochirotida</taxon>
        <taxon>Holothuriidae</taxon>
        <taxon>Holothuria</taxon>
    </lineage>
</organism>
<dbReference type="Proteomes" id="UP001152320">
    <property type="component" value="Chromosome 7"/>
</dbReference>
<feature type="transmembrane region" description="Helical" evidence="5">
    <location>
        <begin position="244"/>
        <end position="263"/>
    </location>
</feature>
<gene>
    <name evidence="7" type="ORF">HOLleu_16301</name>
</gene>
<feature type="transmembrane region" description="Helical" evidence="5">
    <location>
        <begin position="51"/>
        <end position="76"/>
    </location>
</feature>
<dbReference type="InterPro" id="IPR000620">
    <property type="entry name" value="EamA_dom"/>
</dbReference>
<evidence type="ECO:0000256" key="3">
    <source>
        <dbReference type="ARBA" id="ARBA00022989"/>
    </source>
</evidence>
<comment type="subcellular location">
    <subcellularLocation>
        <location evidence="1">Membrane</location>
        <topology evidence="1">Multi-pass membrane protein</topology>
    </subcellularLocation>
</comment>
<feature type="transmembrane region" description="Helical" evidence="5">
    <location>
        <begin position="169"/>
        <end position="190"/>
    </location>
</feature>
<feature type="transmembrane region" description="Helical" evidence="5">
    <location>
        <begin position="299"/>
        <end position="318"/>
    </location>
</feature>
<keyword evidence="8" id="KW-1185">Reference proteome</keyword>
<feature type="transmembrane region" description="Helical" evidence="5">
    <location>
        <begin position="211"/>
        <end position="232"/>
    </location>
</feature>
<accession>A0A9Q1HB20</accession>
<dbReference type="GO" id="GO:0016020">
    <property type="term" value="C:membrane"/>
    <property type="evidence" value="ECO:0007669"/>
    <property type="project" value="UniProtKB-SubCell"/>
</dbReference>
<evidence type="ECO:0000313" key="7">
    <source>
        <dbReference type="EMBL" id="KAJ8038776.1"/>
    </source>
</evidence>
<dbReference type="Gene3D" id="1.10.3730.20">
    <property type="match status" value="1"/>
</dbReference>
<comment type="caution">
    <text evidence="7">The sequence shown here is derived from an EMBL/GenBank/DDBJ whole genome shotgun (WGS) entry which is preliminary data.</text>
</comment>
<protein>
    <submittedName>
        <fullName evidence="7">Solute carrier family 35 member G1</fullName>
    </submittedName>
</protein>
<evidence type="ECO:0000259" key="6">
    <source>
        <dbReference type="Pfam" id="PF00892"/>
    </source>
</evidence>